<evidence type="ECO:0000313" key="11">
    <source>
        <dbReference type="Proteomes" id="UP000195602"/>
    </source>
</evidence>
<dbReference type="PANTHER" id="PTHR28570">
    <property type="entry name" value="ASPARTYL AMINOPEPTIDASE"/>
    <property type="match status" value="1"/>
</dbReference>
<dbReference type="GO" id="GO:0008270">
    <property type="term" value="F:zinc ion binding"/>
    <property type="evidence" value="ECO:0007669"/>
    <property type="project" value="InterPro"/>
</dbReference>
<evidence type="ECO:0000256" key="2">
    <source>
        <dbReference type="ARBA" id="ARBA00008290"/>
    </source>
</evidence>
<name>A0AA91PZS0_CLALS</name>
<protein>
    <submittedName>
        <fullName evidence="10">Metalloaminopeptidase</fullName>
    </submittedName>
</protein>
<keyword evidence="6 9" id="KW-0378">Hydrolase</keyword>
<dbReference type="AlphaFoldDB" id="A0AA91PZS0"/>
<accession>A0AA91PZS0</accession>
<dbReference type="InterPro" id="IPR001948">
    <property type="entry name" value="Peptidase_M18"/>
</dbReference>
<dbReference type="KEGG" id="clus:A9F13_07g01903"/>
<comment type="similarity">
    <text evidence="2 9">Belongs to the peptidase M18 family.</text>
</comment>
<dbReference type="Gene3D" id="3.40.630.10">
    <property type="entry name" value="Zn peptidases"/>
    <property type="match status" value="1"/>
</dbReference>
<evidence type="ECO:0000256" key="1">
    <source>
        <dbReference type="ARBA" id="ARBA00001947"/>
    </source>
</evidence>
<dbReference type="SUPFAM" id="SSF101821">
    <property type="entry name" value="Aminopeptidase/glucanase lid domain"/>
    <property type="match status" value="1"/>
</dbReference>
<evidence type="ECO:0000256" key="6">
    <source>
        <dbReference type="ARBA" id="ARBA00022801"/>
    </source>
</evidence>
<evidence type="ECO:0000256" key="7">
    <source>
        <dbReference type="ARBA" id="ARBA00022833"/>
    </source>
</evidence>
<dbReference type="GO" id="GO:0006508">
    <property type="term" value="P:proteolysis"/>
    <property type="evidence" value="ECO:0007669"/>
    <property type="project" value="UniProtKB-KW"/>
</dbReference>
<reference evidence="10 11" key="1">
    <citation type="submission" date="2017-04" db="EMBL/GenBank/DDBJ databases">
        <title>Draft genome of the yeast Clavispora lusitaniae type strain CBS 6936.</title>
        <authorList>
            <person name="Durrens P."/>
            <person name="Klopp C."/>
            <person name="Biteau N."/>
            <person name="Fitton-Ouhabi V."/>
            <person name="Dementhon K."/>
            <person name="Accoceberry I."/>
            <person name="Sherman D.J."/>
            <person name="Noel T."/>
        </authorList>
    </citation>
    <scope>NUCLEOTIDE SEQUENCE [LARGE SCALE GENOMIC DNA]</scope>
    <source>
        <strain evidence="10 11">CBS 6936</strain>
    </source>
</reference>
<comment type="caution">
    <text evidence="10">The sequence shown here is derived from an EMBL/GenBank/DDBJ whole genome shotgun (WGS) entry which is preliminary data.</text>
</comment>
<sequence>MSLPQIEQQLRELLKDRNVAELEALLKTSASQNQTHHYDQGYFDAHASAYIDFTYENPTIYHVVQHFAAQLRDAGFVYLAEKDSWSSIKPGKYYTIRNGAALVAFVVGSEWTPSKGVGAIGAHIDALTVSLKPNSTKPPVEGYELLGVAPYAGTLGAPWWDRDLGVGGRVWVRKDSKVSSRLVDSTPHPVAKIPTLAPHFGAPAVGPFNLETQAVPVVGYVGDEPEPEPTSAEKASPLYGKHPLRLLRYVAKLAGVEVADIVQWDLQLYDVQKGVRGGLQSEFVFAPRVDDRVCSYAAINALLEADARGKLADDSFAAVALFDSEEIGSGTRTGVRGQLLEAVVARVVASDLYGGGAEQTRQTWANSVVLSADVNHLVNPNFAEVYLEKHKPVPNTGLALALDPNGHMATDSVGVALMEDLARQNDDKLQYFQIRNDSRSGGTIGPYSATQTGARTIDVGIPQLSMHSIRATLGAKDIGLGTKFFAGFFANWRSTYDKFTEL</sequence>
<dbReference type="OMA" id="DWPIAKI"/>
<dbReference type="Proteomes" id="UP000195602">
    <property type="component" value="Unassembled WGS sequence"/>
</dbReference>
<comment type="cofactor">
    <cofactor evidence="1">
        <name>Zn(2+)</name>
        <dbReference type="ChEBI" id="CHEBI:29105"/>
    </cofactor>
</comment>
<dbReference type="CDD" id="cd05658">
    <property type="entry name" value="M18_DAP"/>
    <property type="match status" value="1"/>
</dbReference>
<keyword evidence="8 9" id="KW-0482">Metalloprotease</keyword>
<evidence type="ECO:0000313" key="10">
    <source>
        <dbReference type="EMBL" id="OVF08721.1"/>
    </source>
</evidence>
<dbReference type="PRINTS" id="PR00932">
    <property type="entry name" value="AMINO1PTASE"/>
</dbReference>
<keyword evidence="5 9" id="KW-0479">Metal-binding</keyword>
<keyword evidence="7 9" id="KW-0862">Zinc</keyword>
<proteinExistence type="inferred from homology"/>
<keyword evidence="4 9" id="KW-0645">Protease</keyword>
<keyword evidence="3 9" id="KW-0031">Aminopeptidase</keyword>
<evidence type="ECO:0000256" key="8">
    <source>
        <dbReference type="ARBA" id="ARBA00023049"/>
    </source>
</evidence>
<dbReference type="InterPro" id="IPR023358">
    <property type="entry name" value="Peptidase_M18_dom2"/>
</dbReference>
<organism evidence="10 11">
    <name type="scientific">Clavispora lusitaniae</name>
    <name type="common">Candida lusitaniae</name>
    <dbReference type="NCBI Taxonomy" id="36911"/>
    <lineage>
        <taxon>Eukaryota</taxon>
        <taxon>Fungi</taxon>
        <taxon>Dikarya</taxon>
        <taxon>Ascomycota</taxon>
        <taxon>Saccharomycotina</taxon>
        <taxon>Pichiomycetes</taxon>
        <taxon>Metschnikowiaceae</taxon>
        <taxon>Clavispora</taxon>
    </lineage>
</organism>
<evidence type="ECO:0000256" key="3">
    <source>
        <dbReference type="ARBA" id="ARBA00022438"/>
    </source>
</evidence>
<evidence type="ECO:0000256" key="4">
    <source>
        <dbReference type="ARBA" id="ARBA00022670"/>
    </source>
</evidence>
<dbReference type="FunFam" id="2.30.250.10:FF:000001">
    <property type="entry name" value="Aspartyl aminopeptidase 1"/>
    <property type="match status" value="1"/>
</dbReference>
<dbReference type="GO" id="GO:0070006">
    <property type="term" value="F:metalloaminopeptidase activity"/>
    <property type="evidence" value="ECO:0007669"/>
    <property type="project" value="TreeGrafter"/>
</dbReference>
<dbReference type="Gene3D" id="2.30.250.10">
    <property type="entry name" value="Aminopeptidase i, Domain 2"/>
    <property type="match status" value="1"/>
</dbReference>
<dbReference type="SUPFAM" id="SSF53187">
    <property type="entry name" value="Zn-dependent exopeptidases"/>
    <property type="match status" value="1"/>
</dbReference>
<dbReference type="EMBL" id="LYUB02000007">
    <property type="protein sequence ID" value="OVF08721.1"/>
    <property type="molecule type" value="Genomic_DNA"/>
</dbReference>
<evidence type="ECO:0000256" key="5">
    <source>
        <dbReference type="ARBA" id="ARBA00022723"/>
    </source>
</evidence>
<dbReference type="GO" id="GO:0000324">
    <property type="term" value="C:fungal-type vacuole"/>
    <property type="evidence" value="ECO:0007669"/>
    <property type="project" value="TreeGrafter"/>
</dbReference>
<gene>
    <name evidence="10" type="ORF">A9F13_07g01903</name>
</gene>
<dbReference type="PANTHER" id="PTHR28570:SF4">
    <property type="entry name" value="VACUOLAR AMINOPEPTIDASE 1"/>
    <property type="match status" value="1"/>
</dbReference>
<dbReference type="Pfam" id="PF02127">
    <property type="entry name" value="Peptidase_M18"/>
    <property type="match status" value="1"/>
</dbReference>
<evidence type="ECO:0000256" key="9">
    <source>
        <dbReference type="RuleBase" id="RU004386"/>
    </source>
</evidence>